<keyword evidence="1" id="KW-0732">Signal</keyword>
<dbReference type="OrthoDB" id="965683at2"/>
<name>A0A3M9MX18_9BACT</name>
<dbReference type="Gene3D" id="2.40.160.20">
    <property type="match status" value="1"/>
</dbReference>
<dbReference type="AlphaFoldDB" id="A0A3M9MX18"/>
<dbReference type="InterPro" id="IPR011250">
    <property type="entry name" value="OMP/PagP_B-barrel"/>
</dbReference>
<comment type="caution">
    <text evidence="2">The sequence shown here is derived from an EMBL/GenBank/DDBJ whole genome shotgun (WGS) entry which is preliminary data.</text>
</comment>
<dbReference type="SUPFAM" id="SSF56925">
    <property type="entry name" value="OMPA-like"/>
    <property type="match status" value="1"/>
</dbReference>
<protein>
    <submittedName>
        <fullName evidence="2">Uncharacterized protein</fullName>
    </submittedName>
</protein>
<feature type="chain" id="PRO_5018282969" evidence="1">
    <location>
        <begin position="22"/>
        <end position="224"/>
    </location>
</feature>
<feature type="signal peptide" evidence="1">
    <location>
        <begin position="1"/>
        <end position="21"/>
    </location>
</feature>
<proteinExistence type="predicted"/>
<evidence type="ECO:0000313" key="2">
    <source>
        <dbReference type="EMBL" id="RNI30101.1"/>
    </source>
</evidence>
<evidence type="ECO:0000313" key="3">
    <source>
        <dbReference type="Proteomes" id="UP000271010"/>
    </source>
</evidence>
<dbReference type="Proteomes" id="UP000271010">
    <property type="component" value="Unassembled WGS sequence"/>
</dbReference>
<reference evidence="2 3" key="1">
    <citation type="submission" date="2018-11" db="EMBL/GenBank/DDBJ databases">
        <title>Rufibacter latericius sp. nov., isolated from water in Baiyang Lake.</title>
        <authorList>
            <person name="Yang Y."/>
        </authorList>
    </citation>
    <scope>NUCLEOTIDE SEQUENCE [LARGE SCALE GENOMIC DNA]</scope>
    <source>
        <strain evidence="2 3">MCC P1</strain>
    </source>
</reference>
<organism evidence="2 3">
    <name type="scientific">Rufibacter immobilis</name>
    <dbReference type="NCBI Taxonomy" id="1348778"/>
    <lineage>
        <taxon>Bacteria</taxon>
        <taxon>Pseudomonadati</taxon>
        <taxon>Bacteroidota</taxon>
        <taxon>Cytophagia</taxon>
        <taxon>Cytophagales</taxon>
        <taxon>Hymenobacteraceae</taxon>
        <taxon>Rufibacter</taxon>
    </lineage>
</organism>
<keyword evidence="3" id="KW-1185">Reference proteome</keyword>
<dbReference type="EMBL" id="RJJE01000009">
    <property type="protein sequence ID" value="RNI30101.1"/>
    <property type="molecule type" value="Genomic_DNA"/>
</dbReference>
<accession>A0A3M9MX18</accession>
<gene>
    <name evidence="2" type="ORF">EFA69_11370</name>
</gene>
<dbReference type="RefSeq" id="WP_123133181.1">
    <property type="nucleotide sequence ID" value="NZ_RJJE01000009.1"/>
</dbReference>
<evidence type="ECO:0000256" key="1">
    <source>
        <dbReference type="SAM" id="SignalP"/>
    </source>
</evidence>
<sequence>MLKKFFIAGAFFLTLGVAASAQEVSSDIKPAAGDLTAEVQLSLTGTNNSTINLGLNQLRGRYFLSPTTAVRASFTLQTENEDLNDDFNRTSTFISLAPGIEKHFAGTDRLSPYVGGEISISKLFANEENPYGEVEGAWSSGGNSNSISNRNYFALGLRAVAGADFYFAKHVYLGVEFGLGFQYEKEGDVKIKPNSGPNTTIDGERGTFRFGPNVNSGLRLGFVF</sequence>